<keyword evidence="1" id="KW-0472">Membrane</keyword>
<proteinExistence type="predicted"/>
<protein>
    <submittedName>
        <fullName evidence="2">Uncharacterized protein</fullName>
    </submittedName>
</protein>
<dbReference type="OrthoDB" id="3360032at2759"/>
<organism evidence="2 3">
    <name type="scientific">Stylophora pistillata</name>
    <name type="common">Smooth cauliflower coral</name>
    <dbReference type="NCBI Taxonomy" id="50429"/>
    <lineage>
        <taxon>Eukaryota</taxon>
        <taxon>Metazoa</taxon>
        <taxon>Cnidaria</taxon>
        <taxon>Anthozoa</taxon>
        <taxon>Hexacorallia</taxon>
        <taxon>Scleractinia</taxon>
        <taxon>Astrocoeniina</taxon>
        <taxon>Pocilloporidae</taxon>
        <taxon>Stylophora</taxon>
    </lineage>
</organism>
<reference evidence="3" key="1">
    <citation type="journal article" date="2017" name="bioRxiv">
        <title>Comparative analysis of the genomes of Stylophora pistillata and Acropora digitifera provides evidence for extensive differences between species of corals.</title>
        <authorList>
            <person name="Voolstra C.R."/>
            <person name="Li Y."/>
            <person name="Liew Y.J."/>
            <person name="Baumgarten S."/>
            <person name="Zoccola D."/>
            <person name="Flot J.-F."/>
            <person name="Tambutte S."/>
            <person name="Allemand D."/>
            <person name="Aranda M."/>
        </authorList>
    </citation>
    <scope>NUCLEOTIDE SEQUENCE [LARGE SCALE GENOMIC DNA]</scope>
</reference>
<sequence>MTHEISLVVFCHSFVFYCSVFRIYAQTRLEPEKPLLNQVLYHRKTTLYHLVQLKPSKSYELRVSYPSTTPTDFYIRVIPREALHGRKTRKILNIEKLVFDNGLKEQYANVTAVRTGLPYNPASLAEPVVYNIVLEELLLGIPWHTWRLGVLVLLIVYIAFKYLVPCFLLYIEENLRIYDKR</sequence>
<keyword evidence="1" id="KW-0812">Transmembrane</keyword>
<keyword evidence="1" id="KW-1133">Transmembrane helix</keyword>
<feature type="transmembrane region" description="Helical" evidence="1">
    <location>
        <begin position="148"/>
        <end position="171"/>
    </location>
</feature>
<evidence type="ECO:0000313" key="3">
    <source>
        <dbReference type="Proteomes" id="UP000225706"/>
    </source>
</evidence>
<name>A0A2B4S1L7_STYPI</name>
<dbReference type="AlphaFoldDB" id="A0A2B4S1L7"/>
<dbReference type="EMBL" id="LSMT01000173">
    <property type="protein sequence ID" value="PFX24584.1"/>
    <property type="molecule type" value="Genomic_DNA"/>
</dbReference>
<keyword evidence="3" id="KW-1185">Reference proteome</keyword>
<dbReference type="PANTHER" id="PTHR35465">
    <property type="entry name" value="CAVEOLIN-1 PROTEIN"/>
    <property type="match status" value="1"/>
</dbReference>
<accession>A0A2B4S1L7</accession>
<comment type="caution">
    <text evidence="2">The sequence shown here is derived from an EMBL/GenBank/DDBJ whole genome shotgun (WGS) entry which is preliminary data.</text>
</comment>
<evidence type="ECO:0000256" key="1">
    <source>
        <dbReference type="SAM" id="Phobius"/>
    </source>
</evidence>
<gene>
    <name evidence="2" type="ORF">AWC38_SpisGene25884</name>
</gene>
<evidence type="ECO:0000313" key="2">
    <source>
        <dbReference type="EMBL" id="PFX24584.1"/>
    </source>
</evidence>
<dbReference type="Proteomes" id="UP000225706">
    <property type="component" value="Unassembled WGS sequence"/>
</dbReference>
<dbReference type="PANTHER" id="PTHR35465:SF1">
    <property type="entry name" value="PHOSPHATIDYLINOSITOL-GLYCAN BIOSYNTHESIS CLASS X PROTEIN"/>
    <property type="match status" value="1"/>
</dbReference>